<gene>
    <name evidence="2" type="ORF">SAMN04488000_114231</name>
</gene>
<protein>
    <submittedName>
        <fullName evidence="2">LPXTG-motif cell wall anchor domain-containing protein</fullName>
    </submittedName>
</protein>
<dbReference type="NCBIfam" id="TIGR01167">
    <property type="entry name" value="LPXTG_anchor"/>
    <property type="match status" value="1"/>
</dbReference>
<name>A0A1H9TWH3_9PSEU</name>
<sequence>MYKVPGTGVGVGTGVGALAVTGADVTWWIVAGIVLLVAGAVVLHLTRQKRRAAVPVQTRPNRAG</sequence>
<reference evidence="3" key="1">
    <citation type="submission" date="2016-10" db="EMBL/GenBank/DDBJ databases">
        <authorList>
            <person name="Varghese N."/>
            <person name="Submissions S."/>
        </authorList>
    </citation>
    <scope>NUCLEOTIDE SEQUENCE [LARGE SCALE GENOMIC DNA]</scope>
    <source>
        <strain evidence="3">DSM 44437</strain>
    </source>
</reference>
<dbReference type="Proteomes" id="UP000199503">
    <property type="component" value="Unassembled WGS sequence"/>
</dbReference>
<keyword evidence="1" id="KW-0812">Transmembrane</keyword>
<organism evidence="2 3">
    <name type="scientific">Lentzea albida</name>
    <dbReference type="NCBI Taxonomy" id="65499"/>
    <lineage>
        <taxon>Bacteria</taxon>
        <taxon>Bacillati</taxon>
        <taxon>Actinomycetota</taxon>
        <taxon>Actinomycetes</taxon>
        <taxon>Pseudonocardiales</taxon>
        <taxon>Pseudonocardiaceae</taxon>
        <taxon>Lentzea</taxon>
    </lineage>
</organism>
<evidence type="ECO:0000256" key="1">
    <source>
        <dbReference type="SAM" id="Phobius"/>
    </source>
</evidence>
<evidence type="ECO:0000313" key="2">
    <source>
        <dbReference type="EMBL" id="SES01459.1"/>
    </source>
</evidence>
<keyword evidence="3" id="KW-1185">Reference proteome</keyword>
<dbReference type="AlphaFoldDB" id="A0A1H9TWH3"/>
<keyword evidence="1" id="KW-0472">Membrane</keyword>
<dbReference type="RefSeq" id="WP_089921965.1">
    <property type="nucleotide sequence ID" value="NZ_FOFV01000014.1"/>
</dbReference>
<proteinExistence type="predicted"/>
<keyword evidence="1" id="KW-1133">Transmembrane helix</keyword>
<dbReference type="STRING" id="65499.SAMN04488000_114231"/>
<dbReference type="EMBL" id="FOFV01000014">
    <property type="protein sequence ID" value="SES01459.1"/>
    <property type="molecule type" value="Genomic_DNA"/>
</dbReference>
<evidence type="ECO:0000313" key="3">
    <source>
        <dbReference type="Proteomes" id="UP000199503"/>
    </source>
</evidence>
<feature type="transmembrane region" description="Helical" evidence="1">
    <location>
        <begin position="25"/>
        <end position="45"/>
    </location>
</feature>
<accession>A0A1H9TWH3</accession>